<evidence type="ECO:0000256" key="4">
    <source>
        <dbReference type="ARBA" id="ARBA00014872"/>
    </source>
</evidence>
<evidence type="ECO:0000256" key="6">
    <source>
        <dbReference type="ARBA" id="ARBA00023015"/>
    </source>
</evidence>
<name>A0A9Q0C298_9POAL</name>
<dbReference type="InterPro" id="IPR019312">
    <property type="entry name" value="CNOT11"/>
</dbReference>
<evidence type="ECO:0000256" key="9">
    <source>
        <dbReference type="ARBA" id="ARBA00023242"/>
    </source>
</evidence>
<evidence type="ECO:0000256" key="7">
    <source>
        <dbReference type="ARBA" id="ARBA00023158"/>
    </source>
</evidence>
<dbReference type="GO" id="GO:0030014">
    <property type="term" value="C:CCR4-NOT complex"/>
    <property type="evidence" value="ECO:0007669"/>
    <property type="project" value="InterPro"/>
</dbReference>
<keyword evidence="9" id="KW-0539">Nucleus</keyword>
<evidence type="ECO:0000256" key="1">
    <source>
        <dbReference type="ARBA" id="ARBA00004123"/>
    </source>
</evidence>
<comment type="subcellular location">
    <subcellularLocation>
        <location evidence="2">Cytoplasm</location>
    </subcellularLocation>
    <subcellularLocation>
        <location evidence="1">Nucleus</location>
    </subcellularLocation>
</comment>
<dbReference type="GO" id="GO:0031047">
    <property type="term" value="P:regulatory ncRNA-mediated gene silencing"/>
    <property type="evidence" value="ECO:0007669"/>
    <property type="project" value="UniProtKB-KW"/>
</dbReference>
<keyword evidence="8" id="KW-0804">Transcription</keyword>
<keyword evidence="6" id="KW-0805">Transcription regulation</keyword>
<evidence type="ECO:0000256" key="10">
    <source>
        <dbReference type="SAM" id="MobiDB-lite"/>
    </source>
</evidence>
<dbReference type="PANTHER" id="PTHR15975:SF0">
    <property type="entry name" value="CCR4-NOT TRANSCRIPTION COMPLEX SUBUNIT 11"/>
    <property type="match status" value="1"/>
</dbReference>
<accession>A0A9Q0C298</accession>
<dbReference type="OrthoDB" id="10265389at2759"/>
<reference evidence="11" key="1">
    <citation type="journal article" date="2022" name="Cell">
        <title>Repeat-based holocentromeres influence genome architecture and karyotype evolution.</title>
        <authorList>
            <person name="Hofstatter P.G."/>
            <person name="Thangavel G."/>
            <person name="Lux T."/>
            <person name="Neumann P."/>
            <person name="Vondrak T."/>
            <person name="Novak P."/>
            <person name="Zhang M."/>
            <person name="Costa L."/>
            <person name="Castellani M."/>
            <person name="Scott A."/>
            <person name="Toegelov H."/>
            <person name="Fuchs J."/>
            <person name="Mata-Sucre Y."/>
            <person name="Dias Y."/>
            <person name="Vanzela A.L.L."/>
            <person name="Huettel B."/>
            <person name="Almeida C.C.S."/>
            <person name="Simkova H."/>
            <person name="Souza G."/>
            <person name="Pedrosa-Harand A."/>
            <person name="Macas J."/>
            <person name="Mayer K.F.X."/>
            <person name="Houben A."/>
            <person name="Marques A."/>
        </authorList>
    </citation>
    <scope>NUCLEOTIDE SEQUENCE</scope>
    <source>
        <strain evidence="11">RhyBre1mFocal</strain>
    </source>
</reference>
<dbReference type="Proteomes" id="UP001151287">
    <property type="component" value="Unassembled WGS sequence"/>
</dbReference>
<evidence type="ECO:0000256" key="2">
    <source>
        <dbReference type="ARBA" id="ARBA00004496"/>
    </source>
</evidence>
<comment type="caution">
    <text evidence="11">The sequence shown here is derived from an EMBL/GenBank/DDBJ whole genome shotgun (WGS) entry which is preliminary data.</text>
</comment>
<feature type="region of interest" description="Disordered" evidence="10">
    <location>
        <begin position="32"/>
        <end position="57"/>
    </location>
</feature>
<dbReference type="Pfam" id="PF10155">
    <property type="entry name" value="CNOT11"/>
    <property type="match status" value="1"/>
</dbReference>
<proteinExistence type="inferred from homology"/>
<protein>
    <recommendedName>
        <fullName evidence="4">CCR4-NOT transcription complex subunit 11</fullName>
    </recommendedName>
</protein>
<dbReference type="PANTHER" id="PTHR15975">
    <property type="entry name" value="CCR4-NOT TRANSCRIPTION COMPLEX SUBUNIT 11"/>
    <property type="match status" value="1"/>
</dbReference>
<organism evidence="11 12">
    <name type="scientific">Rhynchospora breviuscula</name>
    <dbReference type="NCBI Taxonomy" id="2022672"/>
    <lineage>
        <taxon>Eukaryota</taxon>
        <taxon>Viridiplantae</taxon>
        <taxon>Streptophyta</taxon>
        <taxon>Embryophyta</taxon>
        <taxon>Tracheophyta</taxon>
        <taxon>Spermatophyta</taxon>
        <taxon>Magnoliopsida</taxon>
        <taxon>Liliopsida</taxon>
        <taxon>Poales</taxon>
        <taxon>Cyperaceae</taxon>
        <taxon>Cyperoideae</taxon>
        <taxon>Rhynchosporeae</taxon>
        <taxon>Rhynchospora</taxon>
    </lineage>
</organism>
<gene>
    <name evidence="11" type="ORF">LUZ63_017343</name>
</gene>
<feature type="compositionally biased region" description="Polar residues" evidence="10">
    <location>
        <begin position="38"/>
        <end position="57"/>
    </location>
</feature>
<evidence type="ECO:0000313" key="11">
    <source>
        <dbReference type="EMBL" id="KAJ1685953.1"/>
    </source>
</evidence>
<evidence type="ECO:0000256" key="8">
    <source>
        <dbReference type="ARBA" id="ARBA00023163"/>
    </source>
</evidence>
<keyword evidence="5" id="KW-0963">Cytoplasm</keyword>
<evidence type="ECO:0000256" key="3">
    <source>
        <dbReference type="ARBA" id="ARBA00008030"/>
    </source>
</evidence>
<dbReference type="EMBL" id="JAMQYH010000005">
    <property type="protein sequence ID" value="KAJ1685953.1"/>
    <property type="molecule type" value="Genomic_DNA"/>
</dbReference>
<dbReference type="GO" id="GO:0005634">
    <property type="term" value="C:nucleus"/>
    <property type="evidence" value="ECO:0007669"/>
    <property type="project" value="UniProtKB-SubCell"/>
</dbReference>
<evidence type="ECO:0000256" key="5">
    <source>
        <dbReference type="ARBA" id="ARBA00022490"/>
    </source>
</evidence>
<dbReference type="AlphaFoldDB" id="A0A9Q0C298"/>
<keyword evidence="12" id="KW-1185">Reference proteome</keyword>
<sequence length="524" mass="58883">MRIRVGYASDTGYGYYLKYPGNIDTHLVQDCPNPQLGPVQSNSPISHNRKQNPNQKNLRTQLHKKKYETKPLCTSSPLVAFTKIGEFELRSANAAMIGADESKQLLQLLSAESRPFDDTAAEFVSRFPRDSRLRVCSSLTVLLEDKQVLKPSQRLIAFAIMHQNVASKPPSSNPFITFLVNAACDDASEKYEKSFIQVLLGAINTNNNKEFLKKSPLDYIKGFDPTHQVLLQKEELEKRYVLPPSYASPFGAAAVRNVIPDPDLPASCANSAELDNLRTGAKPIFGSENRESSVLDLLQCVSAKGLAPQWARPVPPRLPLFEGELVWLTPDNNHELLWDYSMCADTSRGAAIRELISRALKGPLAPAQQEQFVLELAKDPKLVYQCGLTPRKLPDLVEHNPLIAVEVLSKLINSLEFSEFFSVLVNMEMSLHSMEVVNRLTTAVDLPTEFVHMYITNCISSCQNIKDKYMQNRLVRLVCVFLQSLIRNKIINVQDLFIEVQAFCIEFSRIREAAGLFRLLKSLE</sequence>
<comment type="similarity">
    <text evidence="3">Belongs to the CNOT11 family.</text>
</comment>
<keyword evidence="7" id="KW-0943">RNA-mediated gene silencing</keyword>
<evidence type="ECO:0000313" key="12">
    <source>
        <dbReference type="Proteomes" id="UP001151287"/>
    </source>
</evidence>
<dbReference type="GO" id="GO:0005737">
    <property type="term" value="C:cytoplasm"/>
    <property type="evidence" value="ECO:0007669"/>
    <property type="project" value="UniProtKB-SubCell"/>
</dbReference>